<sequence>MKRFIGIVIMLAILLSFSSAATAEPIKIMVDGKYLSPTSSPTYINDRLMVPMRSIFEALNANVTWYNGAVIASLGTTEIQLKPNENFAKINGQKVIMSVPSTVVNGVTLVPLRFIGEAMGADVDWLNDLQTVLITSKQFKEDKERYKSYAEFRTMATAYETTKDKFTSLKASYDQFAAILNPIINEINPLISSKSNSVKTQASAELSKLKNLEGLSLDIQSLSNSTIALAPIKRPISDLYTGLKVTLEQLAKDGVNSTTESGWTYMLEQKKKTEDLIETTNLNLVEERAKVLDYYSKYV</sequence>
<dbReference type="Proteomes" id="UP000189464">
    <property type="component" value="Chromosome"/>
</dbReference>
<dbReference type="STRING" id="1833852.B0537_15460"/>
<protein>
    <recommendedName>
        <fullName evidence="2">Copper amine oxidase-like N-terminal domain-containing protein</fullName>
    </recommendedName>
</protein>
<name>A0A1S6IZZ4_9FIRM</name>
<dbReference type="RefSeq" id="WP_077715375.1">
    <property type="nucleotide sequence ID" value="NZ_CP019698.1"/>
</dbReference>
<dbReference type="OrthoDB" id="9779128at2"/>
<dbReference type="KEGG" id="dfg:B0537_15460"/>
<feature type="chain" id="PRO_5038720133" description="Copper amine oxidase-like N-terminal domain-containing protein" evidence="1">
    <location>
        <begin position="24"/>
        <end position="299"/>
    </location>
</feature>
<gene>
    <name evidence="3" type="ORF">B0537_15460</name>
</gene>
<dbReference type="Gene3D" id="3.30.457.10">
    <property type="entry name" value="Copper amine oxidase-like, N-terminal domain"/>
    <property type="match status" value="1"/>
</dbReference>
<evidence type="ECO:0000313" key="4">
    <source>
        <dbReference type="Proteomes" id="UP000189464"/>
    </source>
</evidence>
<keyword evidence="1" id="KW-0732">Signal</keyword>
<evidence type="ECO:0000313" key="3">
    <source>
        <dbReference type="EMBL" id="AQS60342.1"/>
    </source>
</evidence>
<reference evidence="3 4" key="1">
    <citation type="journal article" date="2016" name="Int. J. Syst. Evol. Microbiol.">
        <title>Desulfotomaculum ferrireducens sp. nov., a moderately thermophilic sulfate-reducing and dissimilatory Fe(III)-reducing bacterium isolated from compost.</title>
        <authorList>
            <person name="Yang G."/>
            <person name="Guo J."/>
            <person name="Zhuang L."/>
            <person name="Yuan Y."/>
            <person name="Zhou S."/>
        </authorList>
    </citation>
    <scope>NUCLEOTIDE SEQUENCE [LARGE SCALE GENOMIC DNA]</scope>
    <source>
        <strain evidence="3 4">GSS09</strain>
    </source>
</reference>
<dbReference type="InterPro" id="IPR012854">
    <property type="entry name" value="Cu_amine_oxidase-like_N"/>
</dbReference>
<organism evidence="3 4">
    <name type="scientific">Desulforamulus ferrireducens</name>
    <dbReference type="NCBI Taxonomy" id="1833852"/>
    <lineage>
        <taxon>Bacteria</taxon>
        <taxon>Bacillati</taxon>
        <taxon>Bacillota</taxon>
        <taxon>Clostridia</taxon>
        <taxon>Eubacteriales</taxon>
        <taxon>Peptococcaceae</taxon>
        <taxon>Desulforamulus</taxon>
    </lineage>
</organism>
<dbReference type="InterPro" id="IPR036582">
    <property type="entry name" value="Mao_N_sf"/>
</dbReference>
<feature type="signal peptide" evidence="1">
    <location>
        <begin position="1"/>
        <end position="23"/>
    </location>
</feature>
<evidence type="ECO:0000256" key="1">
    <source>
        <dbReference type="SAM" id="SignalP"/>
    </source>
</evidence>
<dbReference type="SUPFAM" id="SSF55383">
    <property type="entry name" value="Copper amine oxidase, domain N"/>
    <property type="match status" value="1"/>
</dbReference>
<dbReference type="EMBL" id="CP019698">
    <property type="protein sequence ID" value="AQS60342.1"/>
    <property type="molecule type" value="Genomic_DNA"/>
</dbReference>
<dbReference type="AlphaFoldDB" id="A0A1S6IZZ4"/>
<evidence type="ECO:0000259" key="2">
    <source>
        <dbReference type="Pfam" id="PF07833"/>
    </source>
</evidence>
<proteinExistence type="predicted"/>
<dbReference type="Pfam" id="PF07833">
    <property type="entry name" value="Cu_amine_oxidN1"/>
    <property type="match status" value="1"/>
</dbReference>
<feature type="domain" description="Copper amine oxidase-like N-terminal" evidence="2">
    <location>
        <begin position="30"/>
        <end position="134"/>
    </location>
</feature>
<accession>A0A1S6IZZ4</accession>
<keyword evidence="4" id="KW-1185">Reference proteome</keyword>